<dbReference type="Proteomes" id="UP000708298">
    <property type="component" value="Unassembled WGS sequence"/>
</dbReference>
<dbReference type="AlphaFoldDB" id="A0A963YXQ9"/>
<evidence type="ECO:0000313" key="1">
    <source>
        <dbReference type="EMBL" id="MCB8878277.1"/>
    </source>
</evidence>
<accession>A0A963YXQ9</accession>
<keyword evidence="2" id="KW-1185">Reference proteome</keyword>
<name>A0A963YXQ9_9PROT</name>
<organism evidence="1 2">
    <name type="scientific">Acidisoma silvae</name>
    <dbReference type="NCBI Taxonomy" id="2802396"/>
    <lineage>
        <taxon>Bacteria</taxon>
        <taxon>Pseudomonadati</taxon>
        <taxon>Pseudomonadota</taxon>
        <taxon>Alphaproteobacteria</taxon>
        <taxon>Acetobacterales</taxon>
        <taxon>Acidocellaceae</taxon>
        <taxon>Acidisoma</taxon>
    </lineage>
</organism>
<gene>
    <name evidence="1" type="ORF">ASILVAE211_24070</name>
</gene>
<protein>
    <submittedName>
        <fullName evidence="1">Uncharacterized protein</fullName>
    </submittedName>
</protein>
<proteinExistence type="predicted"/>
<comment type="caution">
    <text evidence="1">The sequence shown here is derived from an EMBL/GenBank/DDBJ whole genome shotgun (WGS) entry which is preliminary data.</text>
</comment>
<sequence length="151" mass="16225">MQGRPLTEAQIGRFLQHLAVSANISASAHAVLVSRSTVYARRDVDPDFAAAWDSALEEGVDALEAEAWRRAMDGTEEYVTCASGLIYGADGLPIMQCRYSDSLMSLLLKGYRPNEFRGRASVEQTGQAVAVLLPAILKVTAHNASASEIGL</sequence>
<evidence type="ECO:0000313" key="2">
    <source>
        <dbReference type="Proteomes" id="UP000708298"/>
    </source>
</evidence>
<dbReference type="EMBL" id="JAESVB010000028">
    <property type="protein sequence ID" value="MCB8878277.1"/>
    <property type="molecule type" value="Genomic_DNA"/>
</dbReference>
<reference evidence="1" key="1">
    <citation type="journal article" date="2021" name="Microorganisms">
        <title>Acidisoma silvae sp. nov. and Acidisomacellulosilytica sp. nov., Two Acidophilic Bacteria Isolated from Decaying Wood, Hydrolyzing Cellulose and Producing Poly-3-hydroxybutyrate.</title>
        <authorList>
            <person name="Mieszkin S."/>
            <person name="Pouder E."/>
            <person name="Uroz S."/>
            <person name="Simon-Colin C."/>
            <person name="Alain K."/>
        </authorList>
    </citation>
    <scope>NUCLEOTIDE SEQUENCE</scope>
    <source>
        <strain evidence="1">HW T2.11</strain>
    </source>
</reference>
<dbReference type="RefSeq" id="WP_227323925.1">
    <property type="nucleotide sequence ID" value="NZ_JAESVB010000028.1"/>
</dbReference>
<reference evidence="1" key="2">
    <citation type="submission" date="2021-01" db="EMBL/GenBank/DDBJ databases">
        <authorList>
            <person name="Mieszkin S."/>
            <person name="Pouder E."/>
            <person name="Alain K."/>
        </authorList>
    </citation>
    <scope>NUCLEOTIDE SEQUENCE</scope>
    <source>
        <strain evidence="1">HW T2.11</strain>
    </source>
</reference>